<evidence type="ECO:0008006" key="3">
    <source>
        <dbReference type="Google" id="ProtNLM"/>
    </source>
</evidence>
<dbReference type="AlphaFoldDB" id="A0A1G1VBN3"/>
<dbReference type="Proteomes" id="UP000178659">
    <property type="component" value="Unassembled WGS sequence"/>
</dbReference>
<protein>
    <recommendedName>
        <fullName evidence="3">Lipoprotein</fullName>
    </recommendedName>
</protein>
<gene>
    <name evidence="1" type="ORF">A3A77_03090</name>
</gene>
<sequence>MLKDRFKRRVFLMLLASPFITGAVGACQKKEERPKVYGFGFDEVIEFYPELKDLEVYEYGLLNADERTIRFINFTDVKLRTDLATQFFIHFSDLASRSHKFSGTLGDKQINFVYVPSVSRREIIFITPDNVPRPYWTSQLEQYSFSATSIMTGDNGQITTASFMRMERTSSEFKKSFVVALEACRMSMRVKSTGYNSAVNQDLQKYVCVSYAFPLAAKQHGLNYKEYKDAISGTFVYTSDQKNVPPIVLSEDAYDMIPNFSLFNR</sequence>
<evidence type="ECO:0000313" key="1">
    <source>
        <dbReference type="EMBL" id="OGY12853.1"/>
    </source>
</evidence>
<reference evidence="1 2" key="1">
    <citation type="journal article" date="2016" name="Nat. Commun.">
        <title>Thousands of microbial genomes shed light on interconnected biogeochemical processes in an aquifer system.</title>
        <authorList>
            <person name="Anantharaman K."/>
            <person name="Brown C.T."/>
            <person name="Hug L.A."/>
            <person name="Sharon I."/>
            <person name="Castelle C.J."/>
            <person name="Probst A.J."/>
            <person name="Thomas B.C."/>
            <person name="Singh A."/>
            <person name="Wilkins M.J."/>
            <person name="Karaoz U."/>
            <person name="Brodie E.L."/>
            <person name="Williams K.H."/>
            <person name="Hubbard S.S."/>
            <person name="Banfield J.F."/>
        </authorList>
    </citation>
    <scope>NUCLEOTIDE SEQUENCE [LARGE SCALE GENOMIC DNA]</scope>
</reference>
<dbReference type="PROSITE" id="PS51257">
    <property type="entry name" value="PROKAR_LIPOPROTEIN"/>
    <property type="match status" value="1"/>
</dbReference>
<dbReference type="EMBL" id="MHCC01000023">
    <property type="protein sequence ID" value="OGY12853.1"/>
    <property type="molecule type" value="Genomic_DNA"/>
</dbReference>
<evidence type="ECO:0000313" key="2">
    <source>
        <dbReference type="Proteomes" id="UP000178659"/>
    </source>
</evidence>
<organism evidence="1 2">
    <name type="scientific">Candidatus Blackburnbacteria bacterium RIFCSPLOWO2_01_FULL_40_20</name>
    <dbReference type="NCBI Taxonomy" id="1797519"/>
    <lineage>
        <taxon>Bacteria</taxon>
        <taxon>Candidatus Blackburniibacteriota</taxon>
    </lineage>
</organism>
<name>A0A1G1VBN3_9BACT</name>
<comment type="caution">
    <text evidence="1">The sequence shown here is derived from an EMBL/GenBank/DDBJ whole genome shotgun (WGS) entry which is preliminary data.</text>
</comment>
<accession>A0A1G1VBN3</accession>
<proteinExistence type="predicted"/>